<evidence type="ECO:0000256" key="1">
    <source>
        <dbReference type="SAM" id="MobiDB-lite"/>
    </source>
</evidence>
<sequence length="46" mass="5129">MVETSLSQRSFQTPSPYKTLSELAEAESQAKKSGVDPRKESWAEGR</sequence>
<protein>
    <submittedName>
        <fullName evidence="2">Uncharacterized protein</fullName>
    </submittedName>
</protein>
<evidence type="ECO:0000313" key="3">
    <source>
        <dbReference type="Proteomes" id="UP000018747"/>
    </source>
</evidence>
<comment type="caution">
    <text evidence="2">The sequence shown here is derived from an EMBL/GenBank/DDBJ whole genome shotgun (WGS) entry which is preliminary data.</text>
</comment>
<dbReference type="RefSeq" id="WP_020985261.1">
    <property type="nucleotide sequence ID" value="NZ_AHMT02000061.1"/>
</dbReference>
<reference evidence="2" key="1">
    <citation type="submission" date="2013-05" db="EMBL/GenBank/DDBJ databases">
        <authorList>
            <person name="Harkins D.M."/>
            <person name="Durkin A.S."/>
            <person name="Brinkac L.M."/>
            <person name="Haft D.H."/>
            <person name="Selengut J.D."/>
            <person name="Sanka R."/>
            <person name="DePew J."/>
            <person name="Purushe J."/>
            <person name="Hartskeerl R.A."/>
            <person name="Ahmed A."/>
            <person name="van der Linden H."/>
            <person name="Goris M.G.A."/>
            <person name="Vinetz J.M."/>
            <person name="Sutton G.G."/>
            <person name="Nierman W.C."/>
            <person name="Fouts D.E."/>
        </authorList>
    </citation>
    <scope>NUCLEOTIDE SEQUENCE [LARGE SCALE GENOMIC DNA]</scope>
    <source>
        <strain evidence="2">L 60</strain>
    </source>
</reference>
<feature type="region of interest" description="Disordered" evidence="1">
    <location>
        <begin position="1"/>
        <end position="46"/>
    </location>
</feature>
<dbReference type="AlphaFoldDB" id="V6HTG2"/>
<evidence type="ECO:0000313" key="2">
    <source>
        <dbReference type="EMBL" id="EQA60461.1"/>
    </source>
</evidence>
<name>V6HTG2_9LEPT</name>
<proteinExistence type="predicted"/>
<feature type="compositionally biased region" description="Polar residues" evidence="1">
    <location>
        <begin position="1"/>
        <end position="18"/>
    </location>
</feature>
<dbReference type="Proteomes" id="UP000018747">
    <property type="component" value="Unassembled WGS sequence"/>
</dbReference>
<accession>V6HTG2</accession>
<keyword evidence="3" id="KW-1185">Reference proteome</keyword>
<organism evidence="2 3">
    <name type="scientific">Leptospira alexanderi serovar Manhao 3 str. L 60</name>
    <dbReference type="NCBI Taxonomy" id="1049759"/>
    <lineage>
        <taxon>Bacteria</taxon>
        <taxon>Pseudomonadati</taxon>
        <taxon>Spirochaetota</taxon>
        <taxon>Spirochaetia</taxon>
        <taxon>Leptospirales</taxon>
        <taxon>Leptospiraceae</taxon>
        <taxon>Leptospira</taxon>
    </lineage>
</organism>
<feature type="compositionally biased region" description="Basic and acidic residues" evidence="1">
    <location>
        <begin position="28"/>
        <end position="46"/>
    </location>
</feature>
<dbReference type="EMBL" id="AHMT02000061">
    <property type="protein sequence ID" value="EQA60461.1"/>
    <property type="molecule type" value="Genomic_DNA"/>
</dbReference>
<gene>
    <name evidence="2" type="ORF">LEP1GSC062_0272</name>
</gene>